<evidence type="ECO:0000313" key="6">
    <source>
        <dbReference type="Proteomes" id="UP000051568"/>
    </source>
</evidence>
<dbReference type="OrthoDB" id="7945729at2"/>
<dbReference type="PANTHER" id="PTHR43691:SF11">
    <property type="entry name" value="FI09636P-RELATED"/>
    <property type="match status" value="1"/>
</dbReference>
<comment type="caution">
    <text evidence="5">The sequence shown here is derived from an EMBL/GenBank/DDBJ whole genome shotgun (WGS) entry which is preliminary data.</text>
</comment>
<dbReference type="GO" id="GO:0004850">
    <property type="term" value="F:uridine phosphorylase activity"/>
    <property type="evidence" value="ECO:0007669"/>
    <property type="project" value="UniProtKB-EC"/>
</dbReference>
<dbReference type="InterPro" id="IPR000845">
    <property type="entry name" value="Nucleoside_phosphorylase_d"/>
</dbReference>
<dbReference type="AlphaFoldDB" id="A0A0R2IWM2"/>
<gene>
    <name evidence="5" type="ORF">IV80_GL001275</name>
</gene>
<dbReference type="SUPFAM" id="SSF53167">
    <property type="entry name" value="Purine and uridine phosphorylases"/>
    <property type="match status" value="1"/>
</dbReference>
<dbReference type="InterPro" id="IPR035994">
    <property type="entry name" value="Nucleoside_phosphorylase_sf"/>
</dbReference>
<sequence length="253" mass="28343">MSENLALLDFDDQQKAVLMPDHDGPFEFHAKAIFPFLTDLEITQFVRNHHGQQIGFFETITKTYAVYECRYHDEWITVAQAPLGAPAATQFLDFLIYFGVQKVISIGSCGVLTNMPENQFLVPTSALRDEGTSFHYVAKSNFIQLNKAVVNQIEGTLSTLALPFCEVKTWTTDGFFRETPNLVRKRKAQGCEVVEMECAALAACAQFRKISFGQVFFTADSLSDLEKDEPRNWGLGAHEKSLTLAADLVTNLN</sequence>
<feature type="domain" description="Nucleoside phosphorylase" evidence="4">
    <location>
        <begin position="50"/>
        <end position="230"/>
    </location>
</feature>
<dbReference type="GO" id="GO:0004731">
    <property type="term" value="F:purine-nucleoside phosphorylase activity"/>
    <property type="evidence" value="ECO:0007669"/>
    <property type="project" value="TreeGrafter"/>
</dbReference>
<dbReference type="EMBL" id="JQBR01000004">
    <property type="protein sequence ID" value="KRN66684.1"/>
    <property type="molecule type" value="Genomic_DNA"/>
</dbReference>
<reference evidence="5 6" key="1">
    <citation type="journal article" date="2015" name="Genome Announc.">
        <title>Expanding the biotechnology potential of lactobacilli through comparative genomics of 213 strains and associated genera.</title>
        <authorList>
            <person name="Sun Z."/>
            <person name="Harris H.M."/>
            <person name="McCann A."/>
            <person name="Guo C."/>
            <person name="Argimon S."/>
            <person name="Zhang W."/>
            <person name="Yang X."/>
            <person name="Jeffery I.B."/>
            <person name="Cooney J.C."/>
            <person name="Kagawa T.F."/>
            <person name="Liu W."/>
            <person name="Song Y."/>
            <person name="Salvetti E."/>
            <person name="Wrobel A."/>
            <person name="Rasinkangas P."/>
            <person name="Parkhill J."/>
            <person name="Rea M.C."/>
            <person name="O'Sullivan O."/>
            <person name="Ritari J."/>
            <person name="Douillard F.P."/>
            <person name="Paul Ross R."/>
            <person name="Yang R."/>
            <person name="Briner A.E."/>
            <person name="Felis G.E."/>
            <person name="de Vos W.M."/>
            <person name="Barrangou R."/>
            <person name="Klaenhammer T.R."/>
            <person name="Caufield P.W."/>
            <person name="Cui Y."/>
            <person name="Zhang H."/>
            <person name="O'Toole P.W."/>
        </authorList>
    </citation>
    <scope>NUCLEOTIDE SEQUENCE [LARGE SCALE GENOMIC DNA]</scope>
    <source>
        <strain evidence="5 6">DSM 17757</strain>
    </source>
</reference>
<evidence type="ECO:0000313" key="5">
    <source>
        <dbReference type="EMBL" id="KRN66684.1"/>
    </source>
</evidence>
<comment type="catalytic activity">
    <reaction evidence="3">
        <text>uridine + phosphate = alpha-D-ribose 1-phosphate + uracil</text>
        <dbReference type="Rhea" id="RHEA:24388"/>
        <dbReference type="ChEBI" id="CHEBI:16704"/>
        <dbReference type="ChEBI" id="CHEBI:17568"/>
        <dbReference type="ChEBI" id="CHEBI:43474"/>
        <dbReference type="ChEBI" id="CHEBI:57720"/>
        <dbReference type="EC" id="2.4.2.3"/>
    </reaction>
</comment>
<accession>A0A0R2IWM2</accession>
<protein>
    <recommendedName>
        <fullName evidence="2">Uridine phosphorylase</fullName>
        <ecNumber evidence="1">2.4.2.3</ecNumber>
    </recommendedName>
</protein>
<dbReference type="Proteomes" id="UP000051568">
    <property type="component" value="Unassembled WGS sequence"/>
</dbReference>
<dbReference type="PATRIC" id="fig|319652.3.peg.1290"/>
<dbReference type="CDD" id="cd09007">
    <property type="entry name" value="NP-I_spr0068"/>
    <property type="match status" value="1"/>
</dbReference>
<proteinExistence type="predicted"/>
<dbReference type="GO" id="GO:0005829">
    <property type="term" value="C:cytosol"/>
    <property type="evidence" value="ECO:0007669"/>
    <property type="project" value="TreeGrafter"/>
</dbReference>
<evidence type="ECO:0000256" key="2">
    <source>
        <dbReference type="ARBA" id="ARBA00021980"/>
    </source>
</evidence>
<evidence type="ECO:0000256" key="1">
    <source>
        <dbReference type="ARBA" id="ARBA00011888"/>
    </source>
</evidence>
<dbReference type="EC" id="2.4.2.3" evidence="1"/>
<organism evidence="5 6">
    <name type="scientific">Pediococcus cellicola</name>
    <dbReference type="NCBI Taxonomy" id="319652"/>
    <lineage>
        <taxon>Bacteria</taxon>
        <taxon>Bacillati</taxon>
        <taxon>Bacillota</taxon>
        <taxon>Bacilli</taxon>
        <taxon>Lactobacillales</taxon>
        <taxon>Lactobacillaceae</taxon>
        <taxon>Pediococcus</taxon>
    </lineage>
</organism>
<dbReference type="PANTHER" id="PTHR43691">
    <property type="entry name" value="URIDINE PHOSPHORYLASE"/>
    <property type="match status" value="1"/>
</dbReference>
<name>A0A0R2IWM2_9LACO</name>
<dbReference type="Pfam" id="PF01048">
    <property type="entry name" value="PNP_UDP_1"/>
    <property type="match status" value="1"/>
</dbReference>
<evidence type="ECO:0000256" key="3">
    <source>
        <dbReference type="ARBA" id="ARBA00048447"/>
    </source>
</evidence>
<dbReference type="STRING" id="319652.IV80_GL001275"/>
<keyword evidence="6" id="KW-1185">Reference proteome</keyword>
<dbReference type="GO" id="GO:0006152">
    <property type="term" value="P:purine nucleoside catabolic process"/>
    <property type="evidence" value="ECO:0007669"/>
    <property type="project" value="TreeGrafter"/>
</dbReference>
<evidence type="ECO:0000259" key="4">
    <source>
        <dbReference type="Pfam" id="PF01048"/>
    </source>
</evidence>
<dbReference type="Gene3D" id="3.40.50.1580">
    <property type="entry name" value="Nucleoside phosphorylase domain"/>
    <property type="match status" value="1"/>
</dbReference>
<dbReference type="RefSeq" id="WP_057750366.1">
    <property type="nucleotide sequence ID" value="NZ_BJVH01000002.1"/>
</dbReference>